<dbReference type="SMART" id="SM00220">
    <property type="entry name" value="S_TKc"/>
    <property type="match status" value="1"/>
</dbReference>
<name>A0A7E4V1E8_PANRE</name>
<evidence type="ECO:0000256" key="4">
    <source>
        <dbReference type="ARBA" id="ARBA00022777"/>
    </source>
</evidence>
<evidence type="ECO:0000256" key="2">
    <source>
        <dbReference type="ARBA" id="ARBA00022679"/>
    </source>
</evidence>
<dbReference type="PROSITE" id="PS00107">
    <property type="entry name" value="PROTEIN_KINASE_ATP"/>
    <property type="match status" value="1"/>
</dbReference>
<dbReference type="Pfam" id="PF00069">
    <property type="entry name" value="Pkinase"/>
    <property type="match status" value="1"/>
</dbReference>
<proteinExistence type="predicted"/>
<evidence type="ECO:0000256" key="3">
    <source>
        <dbReference type="ARBA" id="ARBA00022741"/>
    </source>
</evidence>
<evidence type="ECO:0000313" key="9">
    <source>
        <dbReference type="WBParaSite" id="Pan_g15342.t1"/>
    </source>
</evidence>
<dbReference type="PROSITE" id="PS50011">
    <property type="entry name" value="PROTEIN_KINASE_DOM"/>
    <property type="match status" value="1"/>
</dbReference>
<dbReference type="Gene3D" id="1.10.510.10">
    <property type="entry name" value="Transferase(Phosphotransferase) domain 1"/>
    <property type="match status" value="1"/>
</dbReference>
<feature type="binding site" evidence="6">
    <location>
        <position position="55"/>
    </location>
    <ligand>
        <name>ATP</name>
        <dbReference type="ChEBI" id="CHEBI:30616"/>
    </ligand>
</feature>
<accession>A0A7E4V1E8</accession>
<keyword evidence="4" id="KW-0418">Kinase</keyword>
<keyword evidence="1" id="KW-0723">Serine/threonine-protein kinase</keyword>
<dbReference type="PANTHER" id="PTHR24055">
    <property type="entry name" value="MITOGEN-ACTIVATED PROTEIN KINASE"/>
    <property type="match status" value="1"/>
</dbReference>
<evidence type="ECO:0000256" key="1">
    <source>
        <dbReference type="ARBA" id="ARBA00022527"/>
    </source>
</evidence>
<reference evidence="8" key="1">
    <citation type="journal article" date="2013" name="Genetics">
        <title>The draft genome and transcriptome of Panagrellus redivivus are shaped by the harsh demands of a free-living lifestyle.</title>
        <authorList>
            <person name="Srinivasan J."/>
            <person name="Dillman A.R."/>
            <person name="Macchietto M.G."/>
            <person name="Heikkinen L."/>
            <person name="Lakso M."/>
            <person name="Fracchia K.M."/>
            <person name="Antoshechkin I."/>
            <person name="Mortazavi A."/>
            <person name="Wong G."/>
            <person name="Sternberg P.W."/>
        </authorList>
    </citation>
    <scope>NUCLEOTIDE SEQUENCE [LARGE SCALE GENOMIC DNA]</scope>
    <source>
        <strain evidence="8">MT8872</strain>
    </source>
</reference>
<keyword evidence="2" id="KW-0808">Transferase</keyword>
<evidence type="ECO:0000313" key="8">
    <source>
        <dbReference type="Proteomes" id="UP000492821"/>
    </source>
</evidence>
<reference evidence="9" key="2">
    <citation type="submission" date="2020-10" db="UniProtKB">
        <authorList>
            <consortium name="WormBaseParasite"/>
        </authorList>
    </citation>
    <scope>IDENTIFICATION</scope>
</reference>
<keyword evidence="8" id="KW-1185">Reference proteome</keyword>
<dbReference type="AlphaFoldDB" id="A0A7E4V1E8"/>
<dbReference type="GO" id="GO:0004674">
    <property type="term" value="F:protein serine/threonine kinase activity"/>
    <property type="evidence" value="ECO:0007669"/>
    <property type="project" value="UniProtKB-KW"/>
</dbReference>
<dbReference type="InterPro" id="IPR011009">
    <property type="entry name" value="Kinase-like_dom_sf"/>
</dbReference>
<evidence type="ECO:0000256" key="5">
    <source>
        <dbReference type="ARBA" id="ARBA00022840"/>
    </source>
</evidence>
<sequence>MPIQPGYKRISAEDITFDIPADYEFKAYLGNGTYGNVIHVADSYSDGSETLAIKKMYYPFSSKVQARRLYRELRLLQLINHDNVIRFLDIYTPDESLAKFNNVYIVTRYAGKTLQAVLEAQKKKNVIMLRSEHLQCIFYQILRALKYLHSANVIHRDLKPSNIAITESNCDVTILDFGLARTVTEPEERLTGYVVSRYYRSPEIIYWNNENYNAKADVWSVGCIFGECLKGDVLFKGSAASEQYRLIVDLCGGPDELLLHKIETQNSKVIRHLVEHKFGKGERKNFKEFFQSPVATPDAIDFLDKLLVLDPDRRISVTEALEHPYLAAYHNPDEEPVTEEPFLIDDKNDERSLMDWKTIIWNDIQDCNSTSHNNDEPMDVD</sequence>
<protein>
    <submittedName>
        <fullName evidence="9">Protein kinase domain-containing protein</fullName>
    </submittedName>
</protein>
<dbReference type="SUPFAM" id="SSF56112">
    <property type="entry name" value="Protein kinase-like (PK-like)"/>
    <property type="match status" value="1"/>
</dbReference>
<dbReference type="InterPro" id="IPR050117">
    <property type="entry name" value="MAPK"/>
</dbReference>
<dbReference type="WBParaSite" id="Pan_g15342.t1">
    <property type="protein sequence ID" value="Pan_g15342.t1"/>
    <property type="gene ID" value="Pan_g15342"/>
</dbReference>
<dbReference type="Gene3D" id="3.30.200.20">
    <property type="entry name" value="Phosphorylase Kinase, domain 1"/>
    <property type="match status" value="1"/>
</dbReference>
<organism evidence="8 9">
    <name type="scientific">Panagrellus redivivus</name>
    <name type="common">Microworm</name>
    <dbReference type="NCBI Taxonomy" id="6233"/>
    <lineage>
        <taxon>Eukaryota</taxon>
        <taxon>Metazoa</taxon>
        <taxon>Ecdysozoa</taxon>
        <taxon>Nematoda</taxon>
        <taxon>Chromadorea</taxon>
        <taxon>Rhabditida</taxon>
        <taxon>Tylenchina</taxon>
        <taxon>Panagrolaimomorpha</taxon>
        <taxon>Panagrolaimoidea</taxon>
        <taxon>Panagrolaimidae</taxon>
        <taxon>Panagrellus</taxon>
    </lineage>
</organism>
<dbReference type="Proteomes" id="UP000492821">
    <property type="component" value="Unassembled WGS sequence"/>
</dbReference>
<keyword evidence="3 6" id="KW-0547">Nucleotide-binding</keyword>
<evidence type="ECO:0000256" key="6">
    <source>
        <dbReference type="PROSITE-ProRule" id="PRU10141"/>
    </source>
</evidence>
<evidence type="ECO:0000259" key="7">
    <source>
        <dbReference type="PROSITE" id="PS50011"/>
    </source>
</evidence>
<dbReference type="InterPro" id="IPR017441">
    <property type="entry name" value="Protein_kinase_ATP_BS"/>
</dbReference>
<keyword evidence="5 6" id="KW-0067">ATP-binding</keyword>
<feature type="domain" description="Protein kinase" evidence="7">
    <location>
        <begin position="23"/>
        <end position="326"/>
    </location>
</feature>
<dbReference type="InterPro" id="IPR000719">
    <property type="entry name" value="Prot_kinase_dom"/>
</dbReference>
<dbReference type="GO" id="GO:0005524">
    <property type="term" value="F:ATP binding"/>
    <property type="evidence" value="ECO:0007669"/>
    <property type="project" value="UniProtKB-UniRule"/>
</dbReference>
<dbReference type="FunFam" id="1.10.510.10:FF:000624">
    <property type="entry name" value="Mitogen-activated protein kinase"/>
    <property type="match status" value="1"/>
</dbReference>